<keyword evidence="4 7" id="KW-0238">DNA-binding</keyword>
<keyword evidence="1 6" id="KW-0597">Phosphoprotein</keyword>
<dbReference type="SUPFAM" id="SSF46894">
    <property type="entry name" value="C-terminal effector domain of the bipartite response regulators"/>
    <property type="match status" value="1"/>
</dbReference>
<dbReference type="Pfam" id="PF00072">
    <property type="entry name" value="Response_reg"/>
    <property type="match status" value="1"/>
</dbReference>
<dbReference type="InterPro" id="IPR039420">
    <property type="entry name" value="WalR-like"/>
</dbReference>
<feature type="domain" description="Response regulatory" evidence="9">
    <location>
        <begin position="126"/>
        <end position="242"/>
    </location>
</feature>
<dbReference type="Gene3D" id="3.30.70.1230">
    <property type="entry name" value="Nucleotide cyclase"/>
    <property type="match status" value="1"/>
</dbReference>
<dbReference type="CDD" id="cd00156">
    <property type="entry name" value="REC"/>
    <property type="match status" value="1"/>
</dbReference>
<evidence type="ECO:0000256" key="1">
    <source>
        <dbReference type="ARBA" id="ARBA00022553"/>
    </source>
</evidence>
<dbReference type="InterPro" id="IPR001867">
    <property type="entry name" value="OmpR/PhoB-type_DNA-bd"/>
</dbReference>
<dbReference type="GO" id="GO:0032993">
    <property type="term" value="C:protein-DNA complex"/>
    <property type="evidence" value="ECO:0007669"/>
    <property type="project" value="TreeGrafter"/>
</dbReference>
<dbReference type="GO" id="GO:0000156">
    <property type="term" value="F:phosphorelay response regulator activity"/>
    <property type="evidence" value="ECO:0007669"/>
    <property type="project" value="TreeGrafter"/>
</dbReference>
<gene>
    <name evidence="11" type="ORF">DFR39_101664</name>
</gene>
<dbReference type="GO" id="GO:0000976">
    <property type="term" value="F:transcription cis-regulatory region binding"/>
    <property type="evidence" value="ECO:0007669"/>
    <property type="project" value="TreeGrafter"/>
</dbReference>
<feature type="compositionally biased region" description="Low complexity" evidence="8">
    <location>
        <begin position="105"/>
        <end position="119"/>
    </location>
</feature>
<evidence type="ECO:0000259" key="10">
    <source>
        <dbReference type="PROSITE" id="PS51755"/>
    </source>
</evidence>
<evidence type="ECO:0000256" key="8">
    <source>
        <dbReference type="SAM" id="MobiDB-lite"/>
    </source>
</evidence>
<dbReference type="SMART" id="SM00448">
    <property type="entry name" value="REC"/>
    <property type="match status" value="1"/>
</dbReference>
<evidence type="ECO:0000259" key="9">
    <source>
        <dbReference type="PROSITE" id="PS50110"/>
    </source>
</evidence>
<keyword evidence="12" id="KW-1185">Reference proteome</keyword>
<accession>A0A4R6NCC4</accession>
<dbReference type="SUPFAM" id="SSF52172">
    <property type="entry name" value="CheY-like"/>
    <property type="match status" value="1"/>
</dbReference>
<dbReference type="PANTHER" id="PTHR48111">
    <property type="entry name" value="REGULATOR OF RPOS"/>
    <property type="match status" value="1"/>
</dbReference>
<dbReference type="OrthoDB" id="9802500at2"/>
<keyword evidence="5" id="KW-0804">Transcription</keyword>
<comment type="caution">
    <text evidence="11">The sequence shown here is derived from an EMBL/GenBank/DDBJ whole genome shotgun (WGS) entry which is preliminary data.</text>
</comment>
<dbReference type="PANTHER" id="PTHR48111:SF1">
    <property type="entry name" value="TWO-COMPONENT RESPONSE REGULATOR ORR33"/>
    <property type="match status" value="1"/>
</dbReference>
<protein>
    <submittedName>
        <fullName evidence="11">Transcriptional regulator</fullName>
    </submittedName>
</protein>
<dbReference type="InterPro" id="IPR036388">
    <property type="entry name" value="WH-like_DNA-bd_sf"/>
</dbReference>
<dbReference type="InterPro" id="IPR029787">
    <property type="entry name" value="Nucleotide_cyclase"/>
</dbReference>
<evidence type="ECO:0000256" key="4">
    <source>
        <dbReference type="ARBA" id="ARBA00023125"/>
    </source>
</evidence>
<dbReference type="Gene3D" id="3.40.50.2300">
    <property type="match status" value="1"/>
</dbReference>
<dbReference type="EMBL" id="SNXE01000001">
    <property type="protein sequence ID" value="TDP13190.1"/>
    <property type="molecule type" value="Genomic_DNA"/>
</dbReference>
<name>A0A4R6NCC4_9BURK</name>
<feature type="modified residue" description="4-aspartylphosphate" evidence="6">
    <location>
        <position position="175"/>
    </location>
</feature>
<dbReference type="SUPFAM" id="SSF55073">
    <property type="entry name" value="Nucleotide cyclase"/>
    <property type="match status" value="1"/>
</dbReference>
<dbReference type="PROSITE" id="PS51755">
    <property type="entry name" value="OMPR_PHOB"/>
    <property type="match status" value="1"/>
</dbReference>
<evidence type="ECO:0000313" key="12">
    <source>
        <dbReference type="Proteomes" id="UP000295357"/>
    </source>
</evidence>
<dbReference type="Pfam" id="PF00486">
    <property type="entry name" value="Trans_reg_C"/>
    <property type="match status" value="1"/>
</dbReference>
<evidence type="ECO:0000256" key="7">
    <source>
        <dbReference type="PROSITE-ProRule" id="PRU01091"/>
    </source>
</evidence>
<proteinExistence type="predicted"/>
<feature type="domain" description="OmpR/PhoB-type" evidence="10">
    <location>
        <begin position="2"/>
        <end position="95"/>
    </location>
</feature>
<dbReference type="AlphaFoldDB" id="A0A4R6NCC4"/>
<dbReference type="SMART" id="SM00862">
    <property type="entry name" value="Trans_reg_C"/>
    <property type="match status" value="1"/>
</dbReference>
<dbReference type="RefSeq" id="WP_133602090.1">
    <property type="nucleotide sequence ID" value="NZ_JAUFPJ010000001.1"/>
</dbReference>
<feature type="DNA-binding region" description="OmpR/PhoB-type" evidence="7">
    <location>
        <begin position="2"/>
        <end position="95"/>
    </location>
</feature>
<dbReference type="InterPro" id="IPR001789">
    <property type="entry name" value="Sig_transdc_resp-reg_receiver"/>
</dbReference>
<organism evidence="11 12">
    <name type="scientific">Roseateles asaccharophilus</name>
    <dbReference type="NCBI Taxonomy" id="582607"/>
    <lineage>
        <taxon>Bacteria</taxon>
        <taxon>Pseudomonadati</taxon>
        <taxon>Pseudomonadota</taxon>
        <taxon>Betaproteobacteria</taxon>
        <taxon>Burkholderiales</taxon>
        <taxon>Sphaerotilaceae</taxon>
        <taxon>Roseateles</taxon>
    </lineage>
</organism>
<feature type="region of interest" description="Disordered" evidence="8">
    <location>
        <begin position="95"/>
        <end position="120"/>
    </location>
</feature>
<evidence type="ECO:0000256" key="3">
    <source>
        <dbReference type="ARBA" id="ARBA00023015"/>
    </source>
</evidence>
<keyword evidence="3" id="KW-0805">Transcription regulation</keyword>
<dbReference type="InterPro" id="IPR011006">
    <property type="entry name" value="CheY-like_superfamily"/>
</dbReference>
<evidence type="ECO:0000256" key="6">
    <source>
        <dbReference type="PROSITE-ProRule" id="PRU00169"/>
    </source>
</evidence>
<sequence length="486" mass="51141">MSDCHDFGHFCVRLAQRQVLVHGEPAALGSRAFEVLRALLERRERVVSKDELMQLAWPGVVVEENNLSVQVAALRKLLGASVITTVAGRGYQFTPPSAPRPDGMAAPAAPTAPTALAPPRHGTRGHLLVAEDNRVNRLLLVRSLELLGHQVTAVLDGRQALEALRTRRFDLLLLDLAMPHMSGFEVLEAMARDPELRDVPVVVTSSVEAVDQVARCIELGADDYLHKPVDPTLLKARVASSLEKARLREQQRELIQRLTAAAAAQAPRASESSVMQQAERVEAVVLAVKPRSAAQAMCATQAAAEQMRWLDECHTLWRDAVANHGGVLMGELGGTLLARFGVGSGAAEAATMAQARLSATRAALDMAEMQDLFNAERLALGRAGGGLAVGIASGALTLVAPPAAAGLPAPGRCTGAALDAALALSWQADAAGPDGTEDANAHQIWLDAATQAALVGRVATRAQPLPAAMAPGAALCHAGVFAVTLR</sequence>
<evidence type="ECO:0000256" key="2">
    <source>
        <dbReference type="ARBA" id="ARBA00023012"/>
    </source>
</evidence>
<reference evidence="11 12" key="1">
    <citation type="submission" date="2019-03" db="EMBL/GenBank/DDBJ databases">
        <title>Genomic Encyclopedia of Type Strains, Phase IV (KMG-IV): sequencing the most valuable type-strain genomes for metagenomic binning, comparative biology and taxonomic classification.</title>
        <authorList>
            <person name="Goeker M."/>
        </authorList>
    </citation>
    <scope>NUCLEOTIDE SEQUENCE [LARGE SCALE GENOMIC DNA]</scope>
    <source>
        <strain evidence="11 12">DSM 25082</strain>
    </source>
</reference>
<evidence type="ECO:0000313" key="11">
    <source>
        <dbReference type="EMBL" id="TDP13190.1"/>
    </source>
</evidence>
<dbReference type="GO" id="GO:0005829">
    <property type="term" value="C:cytosol"/>
    <property type="evidence" value="ECO:0007669"/>
    <property type="project" value="TreeGrafter"/>
</dbReference>
<dbReference type="InterPro" id="IPR016032">
    <property type="entry name" value="Sig_transdc_resp-reg_C-effctor"/>
</dbReference>
<dbReference type="GO" id="GO:0006355">
    <property type="term" value="P:regulation of DNA-templated transcription"/>
    <property type="evidence" value="ECO:0007669"/>
    <property type="project" value="InterPro"/>
</dbReference>
<evidence type="ECO:0000256" key="5">
    <source>
        <dbReference type="ARBA" id="ARBA00023163"/>
    </source>
</evidence>
<dbReference type="Proteomes" id="UP000295357">
    <property type="component" value="Unassembled WGS sequence"/>
</dbReference>
<dbReference type="Gene3D" id="1.10.10.10">
    <property type="entry name" value="Winged helix-like DNA-binding domain superfamily/Winged helix DNA-binding domain"/>
    <property type="match status" value="1"/>
</dbReference>
<dbReference type="PROSITE" id="PS50110">
    <property type="entry name" value="RESPONSE_REGULATORY"/>
    <property type="match status" value="1"/>
</dbReference>
<dbReference type="CDD" id="cd00383">
    <property type="entry name" value="trans_reg_C"/>
    <property type="match status" value="1"/>
</dbReference>
<keyword evidence="2" id="KW-0902">Two-component regulatory system</keyword>